<evidence type="ECO:0000256" key="14">
    <source>
        <dbReference type="HAMAP-Rule" id="MF_00215"/>
    </source>
</evidence>
<dbReference type="GO" id="GO:0004594">
    <property type="term" value="F:pantothenate kinase activity"/>
    <property type="evidence" value="ECO:0007669"/>
    <property type="project" value="UniProtKB-UniRule"/>
</dbReference>
<dbReference type="PIRSF" id="PIRSF000545">
    <property type="entry name" value="Pantothenate_kin"/>
    <property type="match status" value="1"/>
</dbReference>
<feature type="binding site" evidence="14">
    <location>
        <begin position="100"/>
        <end position="107"/>
    </location>
    <ligand>
        <name>ATP</name>
        <dbReference type="ChEBI" id="CHEBI:30616"/>
    </ligand>
</feature>
<accession>A0A087LZS1</accession>
<feature type="domain" description="Phosphoribulokinase/uridine kinase" evidence="16">
    <location>
        <begin position="95"/>
        <end position="245"/>
    </location>
</feature>
<dbReference type="InterPro" id="IPR027417">
    <property type="entry name" value="P-loop_NTPase"/>
</dbReference>
<keyword evidence="12 14" id="KW-0173">Coenzyme A biosynthesis</keyword>
<comment type="catalytic activity">
    <reaction evidence="1 14 15">
        <text>(R)-pantothenate + ATP = (R)-4'-phosphopantothenate + ADP + H(+)</text>
        <dbReference type="Rhea" id="RHEA:16373"/>
        <dbReference type="ChEBI" id="CHEBI:10986"/>
        <dbReference type="ChEBI" id="CHEBI:15378"/>
        <dbReference type="ChEBI" id="CHEBI:29032"/>
        <dbReference type="ChEBI" id="CHEBI:30616"/>
        <dbReference type="ChEBI" id="CHEBI:456216"/>
        <dbReference type="EC" id="2.7.1.33"/>
    </reaction>
</comment>
<comment type="subcellular location">
    <subcellularLocation>
        <location evidence="2 14 15">Cytoplasm</location>
    </subcellularLocation>
</comment>
<keyword evidence="11 14" id="KW-0067">ATP-binding</keyword>
<protein>
    <recommendedName>
        <fullName evidence="6 14">Pantothenate kinase</fullName>
        <ecNumber evidence="5 14">2.7.1.33</ecNumber>
    </recommendedName>
    <alternativeName>
        <fullName evidence="13 14">Pantothenic acid kinase</fullName>
    </alternativeName>
</protein>
<comment type="similarity">
    <text evidence="4 14 15">Belongs to the prokaryotic pantothenate kinase family.</text>
</comment>
<keyword evidence="9 14" id="KW-0547">Nucleotide-binding</keyword>
<organism evidence="17 18">
    <name type="scientific">Devosia riboflavina</name>
    <dbReference type="NCBI Taxonomy" id="46914"/>
    <lineage>
        <taxon>Bacteria</taxon>
        <taxon>Pseudomonadati</taxon>
        <taxon>Pseudomonadota</taxon>
        <taxon>Alphaproteobacteria</taxon>
        <taxon>Hyphomicrobiales</taxon>
        <taxon>Devosiaceae</taxon>
        <taxon>Devosia</taxon>
    </lineage>
</organism>
<keyword evidence="18" id="KW-1185">Reference proteome</keyword>
<dbReference type="AlphaFoldDB" id="A0A087LZS1"/>
<evidence type="ECO:0000256" key="15">
    <source>
        <dbReference type="RuleBase" id="RU003530"/>
    </source>
</evidence>
<keyword evidence="10 14" id="KW-0418">Kinase</keyword>
<dbReference type="Proteomes" id="UP000028981">
    <property type="component" value="Unassembled WGS sequence"/>
</dbReference>
<evidence type="ECO:0000256" key="8">
    <source>
        <dbReference type="ARBA" id="ARBA00022679"/>
    </source>
</evidence>
<dbReference type="EMBL" id="JQGC01000015">
    <property type="protein sequence ID" value="KFL30124.1"/>
    <property type="molecule type" value="Genomic_DNA"/>
</dbReference>
<evidence type="ECO:0000256" key="4">
    <source>
        <dbReference type="ARBA" id="ARBA00006087"/>
    </source>
</evidence>
<evidence type="ECO:0000256" key="3">
    <source>
        <dbReference type="ARBA" id="ARBA00005225"/>
    </source>
</evidence>
<name>A0A087LZS1_9HYPH</name>
<evidence type="ECO:0000256" key="7">
    <source>
        <dbReference type="ARBA" id="ARBA00022490"/>
    </source>
</evidence>
<dbReference type="UniPathway" id="UPA00241">
    <property type="reaction ID" value="UER00352"/>
</dbReference>
<evidence type="ECO:0000313" key="17">
    <source>
        <dbReference type="EMBL" id="KFL30124.1"/>
    </source>
</evidence>
<comment type="caution">
    <text evidence="17">The sequence shown here is derived from an EMBL/GenBank/DDBJ whole genome shotgun (WGS) entry which is preliminary data.</text>
</comment>
<evidence type="ECO:0000259" key="16">
    <source>
        <dbReference type="Pfam" id="PF00485"/>
    </source>
</evidence>
<keyword evidence="7 14" id="KW-0963">Cytoplasm</keyword>
<dbReference type="EC" id="2.7.1.33" evidence="5 14"/>
<evidence type="ECO:0000256" key="1">
    <source>
        <dbReference type="ARBA" id="ARBA00001206"/>
    </source>
</evidence>
<dbReference type="Gene3D" id="3.40.50.300">
    <property type="entry name" value="P-loop containing nucleotide triphosphate hydrolases"/>
    <property type="match status" value="1"/>
</dbReference>
<dbReference type="NCBIfam" id="TIGR00554">
    <property type="entry name" value="panK_bact"/>
    <property type="match status" value="1"/>
</dbReference>
<keyword evidence="8 14" id="KW-0808">Transferase</keyword>
<gene>
    <name evidence="14" type="primary">coaA</name>
    <name evidence="17" type="ORF">JP75_16130</name>
</gene>
<dbReference type="GO" id="GO:0015937">
    <property type="term" value="P:coenzyme A biosynthetic process"/>
    <property type="evidence" value="ECO:0007669"/>
    <property type="project" value="UniProtKB-UniRule"/>
</dbReference>
<evidence type="ECO:0000256" key="13">
    <source>
        <dbReference type="ARBA" id="ARBA00032866"/>
    </source>
</evidence>
<evidence type="ECO:0000256" key="2">
    <source>
        <dbReference type="ARBA" id="ARBA00004496"/>
    </source>
</evidence>
<dbReference type="CDD" id="cd02025">
    <property type="entry name" value="PanK"/>
    <property type="match status" value="1"/>
</dbReference>
<dbReference type="HAMAP" id="MF_00215">
    <property type="entry name" value="Pantothen_kinase_1"/>
    <property type="match status" value="1"/>
</dbReference>
<evidence type="ECO:0000256" key="10">
    <source>
        <dbReference type="ARBA" id="ARBA00022777"/>
    </source>
</evidence>
<dbReference type="Pfam" id="PF00485">
    <property type="entry name" value="PRK"/>
    <property type="match status" value="1"/>
</dbReference>
<evidence type="ECO:0000256" key="11">
    <source>
        <dbReference type="ARBA" id="ARBA00022840"/>
    </source>
</evidence>
<comment type="pathway">
    <text evidence="3 14 15">Cofactor biosynthesis; coenzyme A biosynthesis; CoA from (R)-pantothenate: step 1/5.</text>
</comment>
<dbReference type="PANTHER" id="PTHR10285">
    <property type="entry name" value="URIDINE KINASE"/>
    <property type="match status" value="1"/>
</dbReference>
<dbReference type="SUPFAM" id="SSF52540">
    <property type="entry name" value="P-loop containing nucleoside triphosphate hydrolases"/>
    <property type="match status" value="1"/>
</dbReference>
<sequence length="322" mass="36340">MGKAVMAPRSPALDPYHNFTKAEWSKLRDGQPMTLDQGDIDRLRGLTDPISLEEAEEVYLPLSRLLSYYVEAIQGLHNVQSRFLQTPHGHKVPFIIGVAGSVAVGKSTTARILQALLSRWPNSPRVDLVTTDGFLYPNAVLAEKGLMERKGFPESYDRARFVNFLADIKSGKAAVKAPVYSHLVYDVVADTEITVDRPDILIVEGLNILQAGELPKTGKPIIFASDFLDFSVYIDADNDDLEAWFMQRFFRLRETAFKDPTSFFRRFAEMSEEEAGTFGRQVWRSINLRNLVDNVLPTRGRADLILKKGKNHLIENVSLRRV</sequence>
<evidence type="ECO:0000313" key="18">
    <source>
        <dbReference type="Proteomes" id="UP000028981"/>
    </source>
</evidence>
<dbReference type="STRING" id="46914.JP75_16130"/>
<evidence type="ECO:0000256" key="5">
    <source>
        <dbReference type="ARBA" id="ARBA00012102"/>
    </source>
</evidence>
<reference evidence="17 18" key="1">
    <citation type="submission" date="2014-08" db="EMBL/GenBank/DDBJ databases">
        <authorList>
            <person name="Hassan Y.I."/>
            <person name="Lepp D."/>
            <person name="Zhou T."/>
        </authorList>
    </citation>
    <scope>NUCLEOTIDE SEQUENCE [LARGE SCALE GENOMIC DNA]</scope>
    <source>
        <strain evidence="17 18">IFO13584</strain>
    </source>
</reference>
<evidence type="ECO:0000256" key="12">
    <source>
        <dbReference type="ARBA" id="ARBA00022993"/>
    </source>
</evidence>
<proteinExistence type="inferred from homology"/>
<dbReference type="InterPro" id="IPR006083">
    <property type="entry name" value="PRK/URK"/>
</dbReference>
<dbReference type="InterPro" id="IPR004566">
    <property type="entry name" value="PanK"/>
</dbReference>
<dbReference type="GO" id="GO:0005524">
    <property type="term" value="F:ATP binding"/>
    <property type="evidence" value="ECO:0007669"/>
    <property type="project" value="UniProtKB-UniRule"/>
</dbReference>
<evidence type="ECO:0000256" key="6">
    <source>
        <dbReference type="ARBA" id="ARBA00015080"/>
    </source>
</evidence>
<evidence type="ECO:0000256" key="9">
    <source>
        <dbReference type="ARBA" id="ARBA00022741"/>
    </source>
</evidence>
<dbReference type="GO" id="GO:0005737">
    <property type="term" value="C:cytoplasm"/>
    <property type="evidence" value="ECO:0007669"/>
    <property type="project" value="UniProtKB-SubCell"/>
</dbReference>